<proteinExistence type="predicted"/>
<dbReference type="GO" id="GO:0051539">
    <property type="term" value="F:4 iron, 4 sulfur cluster binding"/>
    <property type="evidence" value="ECO:0007669"/>
    <property type="project" value="UniProtKB-UniRule"/>
</dbReference>
<evidence type="ECO:0000256" key="2">
    <source>
        <dbReference type="ARBA" id="ARBA00011238"/>
    </source>
</evidence>
<dbReference type="InterPro" id="IPR029061">
    <property type="entry name" value="THDP-binding"/>
</dbReference>
<accession>A0A4Y7RBG0</accession>
<sequence length="639" mass="68139">MSWKDVVYGNPGDKVLINGNDAIARGCLEAGVRYASSYPGSPSSEITETLGKAIAAFDLYAEWSTNEIVALEGAAAASFTGLRAVCTMKSDGLNVALDFLTSMNLAGCKGGLVLVVADDPAAHSSLKEHDSRNLARAAQIPVLEPSTPDEARVMAAWAFALSEETGGPVILRSVTRVSHSRGIVELKEIEGTQKTAEIPPGQRFQTFSIFHMKARDRLQFAADIYETSPFNFFEGPQEAKTVLFCCGSSYLYARETLKLLNLTGEVKLVRVGTTYPLPENFILSHLRGAGQVIFAEEVRPVLEESVLLLYARKAADLGNITFHGKLSGEVAGVRGPACGEMNTDILLEALAKITGVEYPKPGYPAKLLDQLVEKIPPRDFAMCPGCPHRASFWAIKTAVAVDGRDGIINGDIGCYSLGAFTTGFELFDTLHCMGAGPGIACGLGKLKKFGFNRPAIAVVGDSTFYHAVIPGLINARYNGSEFLCIVLDNGATAMTGHQPHPGTGFNAAGDAAEALSIEEVVRGLGIAVDVSDPFNIEETAGKIFAMNRLPGVKVLILRQLCALVAYRRERKKRRVTVDPERCRGESCGCGRFCTSVWGCPGNIWDTAAGKAKIDEAVCAGCGVCAKLCPAGAIAVEEVD</sequence>
<comment type="subunit">
    <text evidence="2">Heterodimer of the IorA and IorB subunits.</text>
</comment>
<evidence type="ECO:0000256" key="5">
    <source>
        <dbReference type="ARBA" id="ARBA00022448"/>
    </source>
</evidence>
<name>A0A4Y7RBG0_9FIRM</name>
<organism evidence="16 17">
    <name type="scientific">Pelotomaculum schinkii</name>
    <dbReference type="NCBI Taxonomy" id="78350"/>
    <lineage>
        <taxon>Bacteria</taxon>
        <taxon>Bacillati</taxon>
        <taxon>Bacillota</taxon>
        <taxon>Clostridia</taxon>
        <taxon>Eubacteriales</taxon>
        <taxon>Desulfotomaculaceae</taxon>
        <taxon>Pelotomaculum</taxon>
    </lineage>
</organism>
<dbReference type="FunFam" id="3.40.50.970:FF:000039">
    <property type="entry name" value="Indolepyruvate oxidoreductase subunit IorA"/>
    <property type="match status" value="1"/>
</dbReference>
<dbReference type="GO" id="GO:0043805">
    <property type="term" value="F:indolepyruvate ferredoxin oxidoreductase activity"/>
    <property type="evidence" value="ECO:0007669"/>
    <property type="project" value="UniProtKB-UniRule"/>
</dbReference>
<keyword evidence="6 14" id="KW-0004">4Fe-4S</keyword>
<dbReference type="Gene3D" id="3.40.50.970">
    <property type="match status" value="2"/>
</dbReference>
<comment type="caution">
    <text evidence="16">The sequence shown here is derived from an EMBL/GenBank/DDBJ whole genome shotgun (WGS) entry which is preliminary data.</text>
</comment>
<dbReference type="SUPFAM" id="SSF52518">
    <property type="entry name" value="Thiamin diphosphate-binding fold (THDP-binding)"/>
    <property type="match status" value="2"/>
</dbReference>
<dbReference type="SUPFAM" id="SSF54862">
    <property type="entry name" value="4Fe-4S ferredoxins"/>
    <property type="match status" value="1"/>
</dbReference>
<keyword evidence="17" id="KW-1185">Reference proteome</keyword>
<dbReference type="InterPro" id="IPR002880">
    <property type="entry name" value="Pyrv_Fd/Flavodoxin_OxRdtase_N"/>
</dbReference>
<dbReference type="InterPro" id="IPR017896">
    <property type="entry name" value="4Fe4S_Fe-S-bd"/>
</dbReference>
<dbReference type="PANTHER" id="PTHR43710">
    <property type="entry name" value="2-HYDROXYACYL-COA LYASE"/>
    <property type="match status" value="1"/>
</dbReference>
<dbReference type="Gene3D" id="3.30.70.20">
    <property type="match status" value="1"/>
</dbReference>
<dbReference type="PROSITE" id="PS00198">
    <property type="entry name" value="4FE4S_FER_1"/>
    <property type="match status" value="1"/>
</dbReference>
<dbReference type="Gene3D" id="3.40.50.920">
    <property type="match status" value="1"/>
</dbReference>
<evidence type="ECO:0000256" key="11">
    <source>
        <dbReference type="ARBA" id="ARBA00023014"/>
    </source>
</evidence>
<dbReference type="InterPro" id="IPR017900">
    <property type="entry name" value="4Fe4S_Fe_S_CS"/>
</dbReference>
<dbReference type="CDD" id="cd07034">
    <property type="entry name" value="TPP_PYR_PFOR_IOR-alpha_like"/>
    <property type="match status" value="1"/>
</dbReference>
<keyword evidence="11 14" id="KW-0411">Iron-sulfur</keyword>
<dbReference type="Proteomes" id="UP000298324">
    <property type="component" value="Unassembled WGS sequence"/>
</dbReference>
<dbReference type="CDD" id="cd02008">
    <property type="entry name" value="TPP_IOR_alpha"/>
    <property type="match status" value="1"/>
</dbReference>
<dbReference type="AlphaFoldDB" id="A0A4Y7RBG0"/>
<keyword evidence="9 14" id="KW-0560">Oxidoreductase</keyword>
<keyword evidence="7 14" id="KW-0479">Metal-binding</keyword>
<reference evidence="16 17" key="1">
    <citation type="journal article" date="2018" name="Environ. Microbiol.">
        <title>Novel energy conservation strategies and behaviour of Pelotomaculum schinkii driving syntrophic propionate catabolism.</title>
        <authorList>
            <person name="Hidalgo-Ahumada C.A.P."/>
            <person name="Nobu M.K."/>
            <person name="Narihiro T."/>
            <person name="Tamaki H."/>
            <person name="Liu W.T."/>
            <person name="Kamagata Y."/>
            <person name="Stams A.J.M."/>
            <person name="Imachi H."/>
            <person name="Sousa D.Z."/>
        </authorList>
    </citation>
    <scope>NUCLEOTIDE SEQUENCE [LARGE SCALE GENOMIC DNA]</scope>
    <source>
        <strain evidence="16 17">HH</strain>
    </source>
</reference>
<evidence type="ECO:0000256" key="10">
    <source>
        <dbReference type="ARBA" id="ARBA00023004"/>
    </source>
</evidence>
<keyword evidence="8 14" id="KW-0249">Electron transport</keyword>
<feature type="domain" description="4Fe-4S ferredoxin-type" evidence="15">
    <location>
        <begin position="609"/>
        <end position="638"/>
    </location>
</feature>
<comment type="function">
    <text evidence="1 14">Catalyzes the ferredoxin-dependent oxidative decarboxylation of arylpyruvates.</text>
</comment>
<evidence type="ECO:0000256" key="1">
    <source>
        <dbReference type="ARBA" id="ARBA00002995"/>
    </source>
</evidence>
<keyword evidence="10 14" id="KW-0408">Iron</keyword>
<comment type="catalytic activity">
    <reaction evidence="13 14">
        <text>indole-3-pyruvate + 2 oxidized [2Fe-2S]-[ferredoxin] + CoA = (indol-3-yl)acetyl-CoA + 2 reduced [2Fe-2S]-[ferredoxin] + CO2 + H(+)</text>
        <dbReference type="Rhea" id="RHEA:12645"/>
        <dbReference type="Rhea" id="RHEA-COMP:10000"/>
        <dbReference type="Rhea" id="RHEA-COMP:10001"/>
        <dbReference type="ChEBI" id="CHEBI:15378"/>
        <dbReference type="ChEBI" id="CHEBI:16526"/>
        <dbReference type="ChEBI" id="CHEBI:17640"/>
        <dbReference type="ChEBI" id="CHEBI:33737"/>
        <dbReference type="ChEBI" id="CHEBI:33738"/>
        <dbReference type="ChEBI" id="CHEBI:57271"/>
        <dbReference type="ChEBI" id="CHEBI:57287"/>
        <dbReference type="EC" id="1.2.7.8"/>
    </reaction>
</comment>
<dbReference type="GO" id="GO:0030976">
    <property type="term" value="F:thiamine pyrophosphate binding"/>
    <property type="evidence" value="ECO:0007669"/>
    <property type="project" value="InterPro"/>
</dbReference>
<dbReference type="EMBL" id="QFGA01000002">
    <property type="protein sequence ID" value="TEB06050.1"/>
    <property type="molecule type" value="Genomic_DNA"/>
</dbReference>
<evidence type="ECO:0000256" key="6">
    <source>
        <dbReference type="ARBA" id="ARBA00022485"/>
    </source>
</evidence>
<dbReference type="InterPro" id="IPR017721">
    <property type="entry name" value="IorA"/>
</dbReference>
<dbReference type="InterPro" id="IPR045025">
    <property type="entry name" value="HACL1-like"/>
</dbReference>
<evidence type="ECO:0000259" key="15">
    <source>
        <dbReference type="PROSITE" id="PS51379"/>
    </source>
</evidence>
<dbReference type="PROSITE" id="PS51379">
    <property type="entry name" value="4FE4S_FER_2"/>
    <property type="match status" value="1"/>
</dbReference>
<evidence type="ECO:0000256" key="9">
    <source>
        <dbReference type="ARBA" id="ARBA00023002"/>
    </source>
</evidence>
<dbReference type="EC" id="1.2.7.8" evidence="3 14"/>
<evidence type="ECO:0000313" key="16">
    <source>
        <dbReference type="EMBL" id="TEB06050.1"/>
    </source>
</evidence>
<dbReference type="Pfam" id="PF02775">
    <property type="entry name" value="TPP_enzyme_C"/>
    <property type="match status" value="1"/>
</dbReference>
<evidence type="ECO:0000256" key="3">
    <source>
        <dbReference type="ARBA" id="ARBA00012812"/>
    </source>
</evidence>
<gene>
    <name evidence="16" type="ORF">Psch_03092</name>
</gene>
<dbReference type="InterPro" id="IPR009014">
    <property type="entry name" value="Transketo_C/PFOR_II"/>
</dbReference>
<keyword evidence="5 14" id="KW-0813">Transport</keyword>
<evidence type="ECO:0000313" key="17">
    <source>
        <dbReference type="Proteomes" id="UP000298324"/>
    </source>
</evidence>
<evidence type="ECO:0000256" key="12">
    <source>
        <dbReference type="ARBA" id="ARBA00030514"/>
    </source>
</evidence>
<evidence type="ECO:0000256" key="4">
    <source>
        <dbReference type="ARBA" id="ARBA00017710"/>
    </source>
</evidence>
<evidence type="ECO:0000256" key="7">
    <source>
        <dbReference type="ARBA" id="ARBA00022723"/>
    </source>
</evidence>
<evidence type="ECO:0000256" key="13">
    <source>
        <dbReference type="ARBA" id="ARBA00048332"/>
    </source>
</evidence>
<dbReference type="InterPro" id="IPR011766">
    <property type="entry name" value="TPP_enzyme_TPP-bd"/>
</dbReference>
<dbReference type="Pfam" id="PF00037">
    <property type="entry name" value="Fer4"/>
    <property type="match status" value="1"/>
</dbReference>
<protein>
    <recommendedName>
        <fullName evidence="4 14">Indolepyruvate oxidoreductase subunit IorA</fullName>
        <shortName evidence="14">IOR</shortName>
        <ecNumber evidence="3 14">1.2.7.8</ecNumber>
    </recommendedName>
    <alternativeName>
        <fullName evidence="12 14">Indolepyruvate ferredoxin oxidoreductase subunit alpha</fullName>
    </alternativeName>
</protein>
<dbReference type="PANTHER" id="PTHR43710:SF7">
    <property type="entry name" value="INDOLEPYRUVATE OXIDOREDUCTASE SUBUNIT IORA"/>
    <property type="match status" value="1"/>
</dbReference>
<dbReference type="RefSeq" id="WP_190258673.1">
    <property type="nucleotide sequence ID" value="NZ_QFGA01000002.1"/>
</dbReference>
<dbReference type="PIRSF" id="PIRSF006439">
    <property type="entry name" value="Indolepyruvate_ferr_oxidored"/>
    <property type="match status" value="1"/>
</dbReference>
<dbReference type="SUPFAM" id="SSF52922">
    <property type="entry name" value="TK C-terminal domain-like"/>
    <property type="match status" value="1"/>
</dbReference>
<dbReference type="GO" id="GO:0046872">
    <property type="term" value="F:metal ion binding"/>
    <property type="evidence" value="ECO:0007669"/>
    <property type="project" value="UniProtKB-UniRule"/>
</dbReference>
<comment type="cofactor">
    <cofactor evidence="14">
        <name>[4Fe-4S] cluster</name>
        <dbReference type="ChEBI" id="CHEBI:49883"/>
    </cofactor>
    <text evidence="14">Binds 2 [4Fe-4S] clusters. In this family the first cluster has a non-standard and varying [4Fe-4S] binding motif CX(2)CX(2)CX(4-5)CP.</text>
</comment>
<evidence type="ECO:0000256" key="14">
    <source>
        <dbReference type="PIRNR" id="PIRNR006439"/>
    </source>
</evidence>
<dbReference type="Pfam" id="PF01855">
    <property type="entry name" value="POR_N"/>
    <property type="match status" value="1"/>
</dbReference>
<evidence type="ECO:0000256" key="8">
    <source>
        <dbReference type="ARBA" id="ARBA00022982"/>
    </source>
</evidence>